<gene>
    <name evidence="3" type="ORF">BCR33DRAFT_262606</name>
</gene>
<feature type="region of interest" description="Disordered" evidence="1">
    <location>
        <begin position="394"/>
        <end position="468"/>
    </location>
</feature>
<keyword evidence="2" id="KW-0812">Transmembrane</keyword>
<keyword evidence="4" id="KW-1185">Reference proteome</keyword>
<keyword evidence="2" id="KW-1133">Transmembrane helix</keyword>
<name>A0A1Y2C8Z3_9FUNG</name>
<feature type="transmembrane region" description="Helical" evidence="2">
    <location>
        <begin position="52"/>
        <end position="78"/>
    </location>
</feature>
<dbReference type="AlphaFoldDB" id="A0A1Y2C8Z3"/>
<evidence type="ECO:0000256" key="1">
    <source>
        <dbReference type="SAM" id="MobiDB-lite"/>
    </source>
</evidence>
<feature type="region of interest" description="Disordered" evidence="1">
    <location>
        <begin position="486"/>
        <end position="528"/>
    </location>
</feature>
<feature type="transmembrane region" description="Helical" evidence="2">
    <location>
        <begin position="84"/>
        <end position="110"/>
    </location>
</feature>
<feature type="compositionally biased region" description="Low complexity" evidence="1">
    <location>
        <begin position="422"/>
        <end position="431"/>
    </location>
</feature>
<organism evidence="3 4">
    <name type="scientific">Rhizoclosmatium globosum</name>
    <dbReference type="NCBI Taxonomy" id="329046"/>
    <lineage>
        <taxon>Eukaryota</taxon>
        <taxon>Fungi</taxon>
        <taxon>Fungi incertae sedis</taxon>
        <taxon>Chytridiomycota</taxon>
        <taxon>Chytridiomycota incertae sedis</taxon>
        <taxon>Chytridiomycetes</taxon>
        <taxon>Chytridiales</taxon>
        <taxon>Chytriomycetaceae</taxon>
        <taxon>Rhizoclosmatium</taxon>
    </lineage>
</organism>
<sequence>MTTLPTHIFPHWPSFPPHFFVLGALSGLCFEVAIGGLLTIATKLQGPLKSKVTVSIVGACNILCLWYTGMQLGFWLISNPTTCFGFAIVSNISSHLFFLAFDAFVLFVTYYITNKDKKLRQVNYILLIHRFVWAIADIYMSRGYWDGNQCSYTQNSITGIGYNCADIITDIFATVSAIYASRKRFNPKSLLVRALMEKNVCRTAIIFLQSITLTVFSATNQTQFAQSVTWLIQTYTMGRCLNYDLLFNVDPDNYQTLGSALRRASKSIKSLVVPGKIHSEETKEAWVALASEAGRRCSVAMSENMGGNGSVTHSRRGSIAPSLQGGRDSVVLNPNAKSCVSIVLEASMESMFSTTVGSPRLFEEAEFHPVPIRSKLGMDRKVSQHSMNKIPVIRGKISSTSIQERENDVEEVPMPPPNDRTSSAASPASHSTNGSMASVRSNSSINRSHPRRSTCSEMGIPSQKPTIKQSGLVPLQATDAIISSSQPSINTKFSPRTRRTSAGLKPQGAETGSQCSIRSVDSATGTSKNQFLKRIRVSK</sequence>
<evidence type="ECO:0000313" key="4">
    <source>
        <dbReference type="Proteomes" id="UP000193642"/>
    </source>
</evidence>
<proteinExistence type="predicted"/>
<feature type="transmembrane region" description="Helical" evidence="2">
    <location>
        <begin position="160"/>
        <end position="180"/>
    </location>
</feature>
<protein>
    <submittedName>
        <fullName evidence="3">Uncharacterized protein</fullName>
    </submittedName>
</protein>
<comment type="caution">
    <text evidence="3">The sequence shown here is derived from an EMBL/GenBank/DDBJ whole genome shotgun (WGS) entry which is preliminary data.</text>
</comment>
<feature type="compositionally biased region" description="Polar residues" evidence="1">
    <location>
        <begin position="432"/>
        <end position="447"/>
    </location>
</feature>
<feature type="transmembrane region" description="Helical" evidence="2">
    <location>
        <begin position="20"/>
        <end position="40"/>
    </location>
</feature>
<feature type="compositionally biased region" description="Polar residues" evidence="1">
    <location>
        <begin position="510"/>
        <end position="528"/>
    </location>
</feature>
<dbReference type="Proteomes" id="UP000193642">
    <property type="component" value="Unassembled WGS sequence"/>
</dbReference>
<evidence type="ECO:0000256" key="2">
    <source>
        <dbReference type="SAM" id="Phobius"/>
    </source>
</evidence>
<keyword evidence="2" id="KW-0472">Membrane</keyword>
<evidence type="ECO:0000313" key="3">
    <source>
        <dbReference type="EMBL" id="ORY43500.1"/>
    </source>
</evidence>
<dbReference type="EMBL" id="MCGO01000025">
    <property type="protein sequence ID" value="ORY43500.1"/>
    <property type="molecule type" value="Genomic_DNA"/>
</dbReference>
<reference evidence="3 4" key="1">
    <citation type="submission" date="2016-07" db="EMBL/GenBank/DDBJ databases">
        <title>Pervasive Adenine N6-methylation of Active Genes in Fungi.</title>
        <authorList>
            <consortium name="DOE Joint Genome Institute"/>
            <person name="Mondo S.J."/>
            <person name="Dannebaum R.O."/>
            <person name="Kuo R.C."/>
            <person name="Labutti K."/>
            <person name="Haridas S."/>
            <person name="Kuo A."/>
            <person name="Salamov A."/>
            <person name="Ahrendt S.R."/>
            <person name="Lipzen A."/>
            <person name="Sullivan W."/>
            <person name="Andreopoulos W.B."/>
            <person name="Clum A."/>
            <person name="Lindquist E."/>
            <person name="Daum C."/>
            <person name="Ramamoorthy G.K."/>
            <person name="Gryganskyi A."/>
            <person name="Culley D."/>
            <person name="Magnuson J.K."/>
            <person name="James T.Y."/>
            <person name="O'Malley M.A."/>
            <person name="Stajich J.E."/>
            <person name="Spatafora J.W."/>
            <person name="Visel A."/>
            <person name="Grigoriev I.V."/>
        </authorList>
    </citation>
    <scope>NUCLEOTIDE SEQUENCE [LARGE SCALE GENOMIC DNA]</scope>
    <source>
        <strain evidence="3 4">JEL800</strain>
    </source>
</reference>
<accession>A0A1Y2C8Z3</accession>
<dbReference type="OrthoDB" id="10552463at2759"/>